<protein>
    <submittedName>
        <fullName evidence="1">Uncharacterized protein</fullName>
    </submittedName>
</protein>
<dbReference type="AlphaFoldDB" id="A0AAV4XFL6"/>
<proteinExistence type="predicted"/>
<reference evidence="1 2" key="1">
    <citation type="submission" date="2021-06" db="EMBL/GenBank/DDBJ databases">
        <title>Caerostris extrusa draft genome.</title>
        <authorList>
            <person name="Kono N."/>
            <person name="Arakawa K."/>
        </authorList>
    </citation>
    <scope>NUCLEOTIDE SEQUENCE [LARGE SCALE GENOMIC DNA]</scope>
</reference>
<dbReference type="Proteomes" id="UP001054945">
    <property type="component" value="Unassembled WGS sequence"/>
</dbReference>
<sequence>MSRAILHAQSTPNNCTDKVAAVLFFSFECLQRESLVGRFIPEKLLKIDNCCYPLFSFSLVFCRSAFLTSQSLPFSVKVVLV</sequence>
<name>A0AAV4XFL6_CAEEX</name>
<evidence type="ECO:0000313" key="1">
    <source>
        <dbReference type="EMBL" id="GIY92746.1"/>
    </source>
</evidence>
<comment type="caution">
    <text evidence="1">The sequence shown here is derived from an EMBL/GenBank/DDBJ whole genome shotgun (WGS) entry which is preliminary data.</text>
</comment>
<dbReference type="EMBL" id="BPLR01000192">
    <property type="protein sequence ID" value="GIY92746.1"/>
    <property type="molecule type" value="Genomic_DNA"/>
</dbReference>
<organism evidence="1 2">
    <name type="scientific">Caerostris extrusa</name>
    <name type="common">Bark spider</name>
    <name type="synonym">Caerostris bankana</name>
    <dbReference type="NCBI Taxonomy" id="172846"/>
    <lineage>
        <taxon>Eukaryota</taxon>
        <taxon>Metazoa</taxon>
        <taxon>Ecdysozoa</taxon>
        <taxon>Arthropoda</taxon>
        <taxon>Chelicerata</taxon>
        <taxon>Arachnida</taxon>
        <taxon>Araneae</taxon>
        <taxon>Araneomorphae</taxon>
        <taxon>Entelegynae</taxon>
        <taxon>Araneoidea</taxon>
        <taxon>Araneidae</taxon>
        <taxon>Caerostris</taxon>
    </lineage>
</organism>
<gene>
    <name evidence="1" type="ORF">CEXT_92661</name>
</gene>
<accession>A0AAV4XFL6</accession>
<evidence type="ECO:0000313" key="2">
    <source>
        <dbReference type="Proteomes" id="UP001054945"/>
    </source>
</evidence>
<keyword evidence="2" id="KW-1185">Reference proteome</keyword>